<organism evidence="1">
    <name type="scientific">Amphimedon queenslandica</name>
    <name type="common">Sponge</name>
    <dbReference type="NCBI Taxonomy" id="400682"/>
    <lineage>
        <taxon>Eukaryota</taxon>
        <taxon>Metazoa</taxon>
        <taxon>Porifera</taxon>
        <taxon>Demospongiae</taxon>
        <taxon>Heteroscleromorpha</taxon>
        <taxon>Haplosclerida</taxon>
        <taxon>Niphatidae</taxon>
        <taxon>Amphimedon</taxon>
    </lineage>
</organism>
<sequence>LDTVNPGVRDLEFIIDEVPELQEIAIKLQGKYDSLALAVKKSLEIHCIDVEDAKFLIKECLRRKAHVVSGLMSFINILEKVIGFESLFDFLIKYDFIGYINYKLLKKLSELIKDDDEIIRLFFKYEEEYAKLLSAASFQDLIPLFHKQSDLSPTAPLGLPYVSFHLERPWLLTNVYTWISTFGQFSWSYYAFLKQLRENCVIITYAMLPCVLDDVIRDLTNPVILRKLKTEGVTVIELPQQEIESQLEYTTKKELISTLKQNEVVTIGKEVIIKSSSLGRELIRSIESHTKPEEVIGLLEAGADLNATE</sequence>
<name>A0A1X7SPV1_AMPQE</name>
<accession>A0A1X7SPV1</accession>
<protein>
    <submittedName>
        <fullName evidence="1">Uncharacterized protein</fullName>
    </submittedName>
</protein>
<proteinExistence type="predicted"/>
<reference evidence="1" key="1">
    <citation type="submission" date="2017-05" db="UniProtKB">
        <authorList>
            <consortium name="EnsemblMetazoa"/>
        </authorList>
    </citation>
    <scope>IDENTIFICATION</scope>
</reference>
<dbReference type="EnsemblMetazoa" id="Aqu2.1.04134_001">
    <property type="protein sequence ID" value="Aqu2.1.04134_001"/>
    <property type="gene ID" value="Aqu2.1.04134"/>
</dbReference>
<dbReference type="AlphaFoldDB" id="A0A1X7SPV1"/>
<evidence type="ECO:0000313" key="1">
    <source>
        <dbReference type="EnsemblMetazoa" id="Aqu2.1.04134_001"/>
    </source>
</evidence>
<dbReference type="InParanoid" id="A0A1X7SPV1"/>